<name>A0A6J6TA01_9ZZZZ</name>
<protein>
    <submittedName>
        <fullName evidence="1">Unannotated protein</fullName>
    </submittedName>
</protein>
<dbReference type="InterPro" id="IPR036249">
    <property type="entry name" value="Thioredoxin-like_sf"/>
</dbReference>
<evidence type="ECO:0000313" key="1">
    <source>
        <dbReference type="EMBL" id="CAB4744242.1"/>
    </source>
</evidence>
<dbReference type="Pfam" id="PF05768">
    <property type="entry name" value="Glrx-like"/>
    <property type="match status" value="1"/>
</dbReference>
<accession>A0A6J6TA01</accession>
<organism evidence="1">
    <name type="scientific">freshwater metagenome</name>
    <dbReference type="NCBI Taxonomy" id="449393"/>
    <lineage>
        <taxon>unclassified sequences</taxon>
        <taxon>metagenomes</taxon>
        <taxon>ecological metagenomes</taxon>
    </lineage>
</organism>
<reference evidence="1" key="1">
    <citation type="submission" date="2020-05" db="EMBL/GenBank/DDBJ databases">
        <authorList>
            <person name="Chiriac C."/>
            <person name="Salcher M."/>
            <person name="Ghai R."/>
            <person name="Kavagutti S V."/>
        </authorList>
    </citation>
    <scope>NUCLEOTIDE SEQUENCE</scope>
</reference>
<dbReference type="AlphaFoldDB" id="A0A6J6TA01"/>
<sequence>MSPLVTIIGKPDCHLCDDARASVMAVCAELGFEWEERSILDDPGLYDEYWEKIPVLLIDGRVHDYWRVDPQRLRRALSDNRSHSSD</sequence>
<gene>
    <name evidence="1" type="ORF">UFOPK2786_00950</name>
</gene>
<dbReference type="InterPro" id="IPR008554">
    <property type="entry name" value="Glutaredoxin-like"/>
</dbReference>
<dbReference type="SUPFAM" id="SSF52833">
    <property type="entry name" value="Thioredoxin-like"/>
    <property type="match status" value="1"/>
</dbReference>
<proteinExistence type="predicted"/>
<dbReference type="EMBL" id="CAEZYW010000137">
    <property type="protein sequence ID" value="CAB4744242.1"/>
    <property type="molecule type" value="Genomic_DNA"/>
</dbReference>
<dbReference type="Gene3D" id="3.40.30.10">
    <property type="entry name" value="Glutaredoxin"/>
    <property type="match status" value="1"/>
</dbReference>